<protein>
    <submittedName>
        <fullName evidence="2">Uncharacterized protein</fullName>
    </submittedName>
</protein>
<gene>
    <name evidence="2" type="ORF">SPPG_05271</name>
</gene>
<feature type="region of interest" description="Disordered" evidence="1">
    <location>
        <begin position="55"/>
        <end position="115"/>
    </location>
</feature>
<dbReference type="RefSeq" id="XP_016607939.1">
    <property type="nucleotide sequence ID" value="XM_016753495.1"/>
</dbReference>
<name>A0A0L0HG57_SPIPD</name>
<accession>A0A0L0HG57</accession>
<dbReference type="Proteomes" id="UP000053201">
    <property type="component" value="Unassembled WGS sequence"/>
</dbReference>
<evidence type="ECO:0000313" key="2">
    <source>
        <dbReference type="EMBL" id="KNC99899.1"/>
    </source>
</evidence>
<dbReference type="AlphaFoldDB" id="A0A0L0HG57"/>
<feature type="compositionally biased region" description="Pro residues" evidence="1">
    <location>
        <begin position="62"/>
        <end position="74"/>
    </location>
</feature>
<dbReference type="InParanoid" id="A0A0L0HG57"/>
<proteinExistence type="predicted"/>
<dbReference type="VEuPathDB" id="FungiDB:SPPG_05271"/>
<dbReference type="GeneID" id="27688661"/>
<keyword evidence="3" id="KW-1185">Reference proteome</keyword>
<dbReference type="EMBL" id="KQ257457">
    <property type="protein sequence ID" value="KNC99899.1"/>
    <property type="molecule type" value="Genomic_DNA"/>
</dbReference>
<feature type="region of interest" description="Disordered" evidence="1">
    <location>
        <begin position="1"/>
        <end position="39"/>
    </location>
</feature>
<dbReference type="OrthoDB" id="10387913at2759"/>
<sequence>MEGPHVPLKPRKSISFPILTSSSAPSAPMPPPRSGRKGFLRSFASLLDLRPFKHVGVASAPSPQPPAGAPPPLPPKEHPPKHRLRTMLSTPMLNKFRSPKPAPTHHIDPSPPIRTKMSLDLDRRMAWKVLRDVPMIETVQETEEEDEELPDFEDMIRGDATIKVCLTPEELDGVPVAAC</sequence>
<evidence type="ECO:0000313" key="3">
    <source>
        <dbReference type="Proteomes" id="UP000053201"/>
    </source>
</evidence>
<evidence type="ECO:0000256" key="1">
    <source>
        <dbReference type="SAM" id="MobiDB-lite"/>
    </source>
</evidence>
<organism evidence="2 3">
    <name type="scientific">Spizellomyces punctatus (strain DAOM BR117)</name>
    <dbReference type="NCBI Taxonomy" id="645134"/>
    <lineage>
        <taxon>Eukaryota</taxon>
        <taxon>Fungi</taxon>
        <taxon>Fungi incertae sedis</taxon>
        <taxon>Chytridiomycota</taxon>
        <taxon>Chytridiomycota incertae sedis</taxon>
        <taxon>Chytridiomycetes</taxon>
        <taxon>Spizellomycetales</taxon>
        <taxon>Spizellomycetaceae</taxon>
        <taxon>Spizellomyces</taxon>
    </lineage>
</organism>
<reference evidence="2 3" key="1">
    <citation type="submission" date="2009-08" db="EMBL/GenBank/DDBJ databases">
        <title>The Genome Sequence of Spizellomyces punctatus strain DAOM BR117.</title>
        <authorList>
            <consortium name="The Broad Institute Genome Sequencing Platform"/>
            <person name="Russ C."/>
            <person name="Cuomo C."/>
            <person name="Shea T."/>
            <person name="Young S.K."/>
            <person name="Zeng Q."/>
            <person name="Koehrsen M."/>
            <person name="Haas B."/>
            <person name="Borodovsky M."/>
            <person name="Guigo R."/>
            <person name="Alvarado L."/>
            <person name="Berlin A."/>
            <person name="Bochicchio J."/>
            <person name="Borenstein D."/>
            <person name="Chapman S."/>
            <person name="Chen Z."/>
            <person name="Engels R."/>
            <person name="Freedman E."/>
            <person name="Gellesch M."/>
            <person name="Goldberg J."/>
            <person name="Griggs A."/>
            <person name="Gujja S."/>
            <person name="Heiman D."/>
            <person name="Hepburn T."/>
            <person name="Howarth C."/>
            <person name="Jen D."/>
            <person name="Larson L."/>
            <person name="Lewis B."/>
            <person name="Mehta T."/>
            <person name="Park D."/>
            <person name="Pearson M."/>
            <person name="Roberts A."/>
            <person name="Saif S."/>
            <person name="Shenoy N."/>
            <person name="Sisk P."/>
            <person name="Stolte C."/>
            <person name="Sykes S."/>
            <person name="Thomson T."/>
            <person name="Walk T."/>
            <person name="White J."/>
            <person name="Yandava C."/>
            <person name="Burger G."/>
            <person name="Gray M.W."/>
            <person name="Holland P.W.H."/>
            <person name="King N."/>
            <person name="Lang F.B.F."/>
            <person name="Roger A.J."/>
            <person name="Ruiz-Trillo I."/>
            <person name="Lander E."/>
            <person name="Nusbaum C."/>
        </authorList>
    </citation>
    <scope>NUCLEOTIDE SEQUENCE [LARGE SCALE GENOMIC DNA]</scope>
    <source>
        <strain evidence="2 3">DAOM BR117</strain>
    </source>
</reference>